<dbReference type="CDD" id="cd13557">
    <property type="entry name" value="PBP2_SsuA"/>
    <property type="match status" value="1"/>
</dbReference>
<dbReference type="SUPFAM" id="SSF53850">
    <property type="entry name" value="Periplasmic binding protein-like II"/>
    <property type="match status" value="1"/>
</dbReference>
<dbReference type="FunFam" id="3.40.190.10:FF:000050">
    <property type="entry name" value="Sulfonate ABC transporter substrate-binding protein"/>
    <property type="match status" value="1"/>
</dbReference>
<dbReference type="NCBIfam" id="NF008588">
    <property type="entry name" value="PRK11553.1"/>
    <property type="match status" value="1"/>
</dbReference>
<evidence type="ECO:0000256" key="3">
    <source>
        <dbReference type="ARBA" id="ARBA00022448"/>
    </source>
</evidence>
<dbReference type="InterPro" id="IPR001638">
    <property type="entry name" value="Solute-binding_3/MltF_N"/>
</dbReference>
<reference evidence="8 9" key="1">
    <citation type="submission" date="2014-09" db="EMBL/GenBank/DDBJ databases">
        <authorList>
            <person name="Regsiter A."/>
        </authorList>
    </citation>
    <scope>NUCLEOTIDE SEQUENCE [LARGE SCALE GENOMIC DNA]</scope>
</reference>
<sequence length="375" mass="39993">MRKPQMRYRVTATTIEAAMQPSGWRGRGVQPATAMRATGRQQTVCRSLMAARAAAYAALASALLLASLVWAQPALAAEPAQLRIGYQKAVSSLVLAKQHRLLEQRFPRTKITWVEFPAGPQLLEALNVGSIDLGGAGDIPPLFAQAAGADLLYVGWVPPTPKAETILVPSKSALRTVADLKGKRIAFQKGSSAHNLLLRVLAKSGLSMRDITPLYLSPANARAAFAAGQVDAWAIWDPWYSALTLDGSARLLANGEGLGLTGGFFLSSRRYATAWGPFVQQVMGTLNQADGLLERDRAGSIKTLAQVSGLPPAVVERTLAHRPPASVQPLSAQVIKAQQATADLFYAQRLLPKRVLVAPAVWRAPDAGTAQAVSK</sequence>
<comment type="caution">
    <text evidence="8">The sequence shown here is derived from an EMBL/GenBank/DDBJ whole genome shotgun (WGS) entry which is preliminary data.</text>
</comment>
<evidence type="ECO:0000256" key="4">
    <source>
        <dbReference type="ARBA" id="ARBA00022729"/>
    </source>
</evidence>
<dbReference type="EMBL" id="CCXZ01000161">
    <property type="protein sequence ID" value="CEG17704.1"/>
    <property type="molecule type" value="Genomic_DNA"/>
</dbReference>
<keyword evidence="4" id="KW-0732">Signal</keyword>
<organism evidence="8 9">
    <name type="scientific">Xanthomonas citri pv. citri</name>
    <dbReference type="NCBI Taxonomy" id="611301"/>
    <lineage>
        <taxon>Bacteria</taxon>
        <taxon>Pseudomonadati</taxon>
        <taxon>Pseudomonadota</taxon>
        <taxon>Gammaproteobacteria</taxon>
        <taxon>Lysobacterales</taxon>
        <taxon>Lysobacteraceae</taxon>
        <taxon>Xanthomonas</taxon>
    </lineage>
</organism>
<dbReference type="AlphaFoldDB" id="A0A0U5FGK3"/>
<dbReference type="PANTHER" id="PTHR30024">
    <property type="entry name" value="ALIPHATIC SULFONATES-BINDING PROTEIN-RELATED"/>
    <property type="match status" value="1"/>
</dbReference>
<comment type="subcellular location">
    <subcellularLocation>
        <location evidence="1">Periplasm</location>
    </subcellularLocation>
</comment>
<dbReference type="PANTHER" id="PTHR30024:SF42">
    <property type="entry name" value="ALIPHATIC SULFONATES-BINDING PROTEIN-RELATED"/>
    <property type="match status" value="1"/>
</dbReference>
<comment type="function">
    <text evidence="5">Part of a binding-protein-dependent transport system for aliphatic sulfonates. Putative binding protein.</text>
</comment>
<evidence type="ECO:0000313" key="9">
    <source>
        <dbReference type="Proteomes" id="UP000052230"/>
    </source>
</evidence>
<dbReference type="Gene3D" id="3.40.190.10">
    <property type="entry name" value="Periplasmic binding protein-like II"/>
    <property type="match status" value="2"/>
</dbReference>
<evidence type="ECO:0000256" key="6">
    <source>
        <dbReference type="ARBA" id="ARBA00070228"/>
    </source>
</evidence>
<dbReference type="NCBIfam" id="TIGR01728">
    <property type="entry name" value="SsuA_fam"/>
    <property type="match status" value="1"/>
</dbReference>
<evidence type="ECO:0000313" key="8">
    <source>
        <dbReference type="EMBL" id="CEG17704.1"/>
    </source>
</evidence>
<dbReference type="Proteomes" id="UP000052230">
    <property type="component" value="Unassembled WGS sequence"/>
</dbReference>
<proteinExistence type="inferred from homology"/>
<dbReference type="GO" id="GO:0042597">
    <property type="term" value="C:periplasmic space"/>
    <property type="evidence" value="ECO:0007669"/>
    <property type="project" value="UniProtKB-SubCell"/>
</dbReference>
<evidence type="ECO:0000256" key="2">
    <source>
        <dbReference type="ARBA" id="ARBA00010742"/>
    </source>
</evidence>
<evidence type="ECO:0000259" key="7">
    <source>
        <dbReference type="SMART" id="SM00062"/>
    </source>
</evidence>
<dbReference type="GO" id="GO:0016020">
    <property type="term" value="C:membrane"/>
    <property type="evidence" value="ECO:0007669"/>
    <property type="project" value="InterPro"/>
</dbReference>
<accession>A0A0U5FGK3</accession>
<keyword evidence="3" id="KW-0813">Transport</keyword>
<gene>
    <name evidence="8" type="primary">ssuA</name>
    <name evidence="8" type="ORF">XAC3562_650017</name>
</gene>
<comment type="similarity">
    <text evidence="2">Belongs to the bacterial solute-binding protein SsuA/TauA family.</text>
</comment>
<dbReference type="SMART" id="SM00062">
    <property type="entry name" value="PBPb"/>
    <property type="match status" value="1"/>
</dbReference>
<protein>
    <recommendedName>
        <fullName evidence="6">Putative aliphatic sulfonates-binding protein</fullName>
    </recommendedName>
</protein>
<dbReference type="InterPro" id="IPR010067">
    <property type="entry name" value="ABC_SsuA_sub-bd"/>
</dbReference>
<feature type="domain" description="Solute-binding protein family 3/N-terminal" evidence="7">
    <location>
        <begin position="81"/>
        <end position="296"/>
    </location>
</feature>
<dbReference type="InterPro" id="IPR015168">
    <property type="entry name" value="SsuA/THI5"/>
</dbReference>
<keyword evidence="9" id="KW-1185">Reference proteome</keyword>
<name>A0A0U5FGK3_XANCI</name>
<evidence type="ECO:0000256" key="5">
    <source>
        <dbReference type="ARBA" id="ARBA00055538"/>
    </source>
</evidence>
<dbReference type="Pfam" id="PF09084">
    <property type="entry name" value="NMT1"/>
    <property type="match status" value="1"/>
</dbReference>
<dbReference type="GO" id="GO:0042626">
    <property type="term" value="F:ATPase-coupled transmembrane transporter activity"/>
    <property type="evidence" value="ECO:0007669"/>
    <property type="project" value="InterPro"/>
</dbReference>
<evidence type="ECO:0000256" key="1">
    <source>
        <dbReference type="ARBA" id="ARBA00004418"/>
    </source>
</evidence>